<evidence type="ECO:0000256" key="2">
    <source>
        <dbReference type="ARBA" id="ARBA00022448"/>
    </source>
</evidence>
<keyword evidence="6 7" id="KW-0472">Membrane</keyword>
<feature type="transmembrane region" description="Helical" evidence="7">
    <location>
        <begin position="307"/>
        <end position="327"/>
    </location>
</feature>
<evidence type="ECO:0000256" key="7">
    <source>
        <dbReference type="SAM" id="Phobius"/>
    </source>
</evidence>
<feature type="transmembrane region" description="Helical" evidence="7">
    <location>
        <begin position="157"/>
        <end position="184"/>
    </location>
</feature>
<dbReference type="CDD" id="cd06173">
    <property type="entry name" value="MFS_MefA_like"/>
    <property type="match status" value="1"/>
</dbReference>
<comment type="caution">
    <text evidence="9">The sequence shown here is derived from an EMBL/GenBank/DDBJ whole genome shotgun (WGS) entry which is preliminary data.</text>
</comment>
<dbReference type="EMBL" id="JBHSQO010000011">
    <property type="protein sequence ID" value="MFC6090344.1"/>
    <property type="molecule type" value="Genomic_DNA"/>
</dbReference>
<dbReference type="Proteomes" id="UP001596220">
    <property type="component" value="Unassembled WGS sequence"/>
</dbReference>
<dbReference type="PROSITE" id="PS50850">
    <property type="entry name" value="MFS"/>
    <property type="match status" value="1"/>
</dbReference>
<keyword evidence="5 7" id="KW-1133">Transmembrane helix</keyword>
<comment type="subcellular location">
    <subcellularLocation>
        <location evidence="1">Cell membrane</location>
        <topology evidence="1">Multi-pass membrane protein</topology>
    </subcellularLocation>
</comment>
<dbReference type="InterPro" id="IPR010290">
    <property type="entry name" value="TM_effector"/>
</dbReference>
<accession>A0ABW1P5Q4</accession>
<feature type="transmembrane region" description="Helical" evidence="7">
    <location>
        <begin position="217"/>
        <end position="241"/>
    </location>
</feature>
<evidence type="ECO:0000256" key="3">
    <source>
        <dbReference type="ARBA" id="ARBA00022475"/>
    </source>
</evidence>
<dbReference type="Pfam" id="PF05977">
    <property type="entry name" value="MFS_3"/>
    <property type="match status" value="1"/>
</dbReference>
<evidence type="ECO:0000259" key="8">
    <source>
        <dbReference type="PROSITE" id="PS50850"/>
    </source>
</evidence>
<dbReference type="InterPro" id="IPR020846">
    <property type="entry name" value="MFS_dom"/>
</dbReference>
<name>A0ABW1P5Q4_9PSEU</name>
<gene>
    <name evidence="9" type="ORF">ACFP3R_13750</name>
</gene>
<feature type="transmembrane region" description="Helical" evidence="7">
    <location>
        <begin position="253"/>
        <end position="272"/>
    </location>
</feature>
<dbReference type="InterPro" id="IPR036259">
    <property type="entry name" value="MFS_trans_sf"/>
</dbReference>
<keyword evidence="3" id="KW-1003">Cell membrane</keyword>
<feature type="transmembrane region" description="Helical" evidence="7">
    <location>
        <begin position="284"/>
        <end position="301"/>
    </location>
</feature>
<feature type="transmembrane region" description="Helical" evidence="7">
    <location>
        <begin position="81"/>
        <end position="105"/>
    </location>
</feature>
<evidence type="ECO:0000256" key="5">
    <source>
        <dbReference type="ARBA" id="ARBA00022989"/>
    </source>
</evidence>
<keyword evidence="10" id="KW-1185">Reference proteome</keyword>
<dbReference type="RefSeq" id="WP_380636121.1">
    <property type="nucleotide sequence ID" value="NZ_JBHSQO010000011.1"/>
</dbReference>
<sequence length="406" mass="41857">MHLGRAFWRLLASSGFSNLADGTFKVVLPLVAVQITREPALIAGLVFALTLPWLVLTLPAGAVVDRFDRRVIMLAANTTRAALLAALAGAVALDVAGIGLLYAIALGVGAAEILYDTCAHSLLPQVVARDRLPRANARLFAVELTANEFLGPAAAGLLVAAGAVVAFTVPAALWLVAVVVLLAVRGAFRVPRQQRTTLRADIAEGIRFLVRHRLLRALAAMVGVFNLASSATAAVFVLYAVGPGSAMGLTDRVFGLLLTTPAIGSLAGSLAAERLVARLGRARALGLGFTAGTLLLAAPAVTTDPYAVAAAFAVAGFGIAVLNVVAISLRQQVTPDRLLGRVNSAYRMVAWGTMPLGAVLGGALAHLVGLRALFAVATALALTALLGLLTVTDRRIDEALRAVSPG</sequence>
<feature type="transmembrane region" description="Helical" evidence="7">
    <location>
        <begin position="373"/>
        <end position="391"/>
    </location>
</feature>
<feature type="transmembrane region" description="Helical" evidence="7">
    <location>
        <begin position="348"/>
        <end position="367"/>
    </location>
</feature>
<evidence type="ECO:0000256" key="4">
    <source>
        <dbReference type="ARBA" id="ARBA00022692"/>
    </source>
</evidence>
<dbReference type="PANTHER" id="PTHR23513:SF6">
    <property type="entry name" value="MAJOR FACILITATOR SUPERFAMILY ASSOCIATED DOMAIN-CONTAINING PROTEIN"/>
    <property type="match status" value="1"/>
</dbReference>
<dbReference type="PANTHER" id="PTHR23513">
    <property type="entry name" value="INTEGRAL MEMBRANE EFFLUX PROTEIN-RELATED"/>
    <property type="match status" value="1"/>
</dbReference>
<evidence type="ECO:0000313" key="10">
    <source>
        <dbReference type="Proteomes" id="UP001596220"/>
    </source>
</evidence>
<feature type="domain" description="Major facilitator superfamily (MFS) profile" evidence="8">
    <location>
        <begin position="1"/>
        <end position="395"/>
    </location>
</feature>
<dbReference type="Gene3D" id="1.20.1250.20">
    <property type="entry name" value="MFS general substrate transporter like domains"/>
    <property type="match status" value="1"/>
</dbReference>
<proteinExistence type="predicted"/>
<evidence type="ECO:0000256" key="1">
    <source>
        <dbReference type="ARBA" id="ARBA00004651"/>
    </source>
</evidence>
<organism evidence="9 10">
    <name type="scientific">Saccharothrix lopnurensis</name>
    <dbReference type="NCBI Taxonomy" id="1670621"/>
    <lineage>
        <taxon>Bacteria</taxon>
        <taxon>Bacillati</taxon>
        <taxon>Actinomycetota</taxon>
        <taxon>Actinomycetes</taxon>
        <taxon>Pseudonocardiales</taxon>
        <taxon>Pseudonocardiaceae</taxon>
        <taxon>Saccharothrix</taxon>
    </lineage>
</organism>
<reference evidence="10" key="1">
    <citation type="journal article" date="2019" name="Int. J. Syst. Evol. Microbiol.">
        <title>The Global Catalogue of Microorganisms (GCM) 10K type strain sequencing project: providing services to taxonomists for standard genome sequencing and annotation.</title>
        <authorList>
            <consortium name="The Broad Institute Genomics Platform"/>
            <consortium name="The Broad Institute Genome Sequencing Center for Infectious Disease"/>
            <person name="Wu L."/>
            <person name="Ma J."/>
        </authorList>
    </citation>
    <scope>NUCLEOTIDE SEQUENCE [LARGE SCALE GENOMIC DNA]</scope>
    <source>
        <strain evidence="10">CGMCC 4.7246</strain>
    </source>
</reference>
<keyword evidence="2" id="KW-0813">Transport</keyword>
<evidence type="ECO:0000256" key="6">
    <source>
        <dbReference type="ARBA" id="ARBA00023136"/>
    </source>
</evidence>
<keyword evidence="4 7" id="KW-0812">Transmembrane</keyword>
<feature type="transmembrane region" description="Helical" evidence="7">
    <location>
        <begin position="40"/>
        <end position="60"/>
    </location>
</feature>
<protein>
    <submittedName>
        <fullName evidence="9">MFS transporter</fullName>
    </submittedName>
</protein>
<evidence type="ECO:0000313" key="9">
    <source>
        <dbReference type="EMBL" id="MFC6090344.1"/>
    </source>
</evidence>
<dbReference type="SUPFAM" id="SSF103473">
    <property type="entry name" value="MFS general substrate transporter"/>
    <property type="match status" value="1"/>
</dbReference>